<dbReference type="EMBL" id="MLYV02001295">
    <property type="protein sequence ID" value="PSR71066.1"/>
    <property type="molecule type" value="Genomic_DNA"/>
</dbReference>
<evidence type="ECO:0000313" key="1">
    <source>
        <dbReference type="EMBL" id="PSR71066.1"/>
    </source>
</evidence>
<proteinExistence type="predicted"/>
<reference evidence="1 2" key="1">
    <citation type="submission" date="2018-02" db="EMBL/GenBank/DDBJ databases">
        <title>Genome sequence of the basidiomycete white-rot fungus Phlebia centrifuga.</title>
        <authorList>
            <person name="Granchi Z."/>
            <person name="Peng M."/>
            <person name="de Vries R.P."/>
            <person name="Hilden K."/>
            <person name="Makela M.R."/>
            <person name="Grigoriev I."/>
            <person name="Riley R."/>
        </authorList>
    </citation>
    <scope>NUCLEOTIDE SEQUENCE [LARGE SCALE GENOMIC DNA]</scope>
    <source>
        <strain evidence="1 2">FBCC195</strain>
    </source>
</reference>
<sequence length="108" mass="12094">MSYCAPVESEGCRSAVGHFQDHTKEIVRAQIVFILPSGSAEVPWIIFWVLHLDSALSAAHLNRARDEIPSQRKFRCTMHNVDLAPVTLGYESDDTKVDWRTIIGLISA</sequence>
<keyword evidence="2" id="KW-1185">Reference proteome</keyword>
<dbReference type="AlphaFoldDB" id="A0A2R6NFE3"/>
<protein>
    <submittedName>
        <fullName evidence="1">Uncharacterized protein</fullName>
    </submittedName>
</protein>
<organism evidence="1 2">
    <name type="scientific">Hermanssonia centrifuga</name>
    <dbReference type="NCBI Taxonomy" id="98765"/>
    <lineage>
        <taxon>Eukaryota</taxon>
        <taxon>Fungi</taxon>
        <taxon>Dikarya</taxon>
        <taxon>Basidiomycota</taxon>
        <taxon>Agaricomycotina</taxon>
        <taxon>Agaricomycetes</taxon>
        <taxon>Polyporales</taxon>
        <taxon>Meruliaceae</taxon>
        <taxon>Hermanssonia</taxon>
    </lineage>
</organism>
<name>A0A2R6NFE3_9APHY</name>
<gene>
    <name evidence="1" type="ORF">PHLCEN_2v13035</name>
</gene>
<comment type="caution">
    <text evidence="1">The sequence shown here is derived from an EMBL/GenBank/DDBJ whole genome shotgun (WGS) entry which is preliminary data.</text>
</comment>
<accession>A0A2R6NFE3</accession>
<evidence type="ECO:0000313" key="2">
    <source>
        <dbReference type="Proteomes" id="UP000186601"/>
    </source>
</evidence>
<dbReference type="Proteomes" id="UP000186601">
    <property type="component" value="Unassembled WGS sequence"/>
</dbReference>